<evidence type="ECO:0000256" key="1">
    <source>
        <dbReference type="SAM" id="MobiDB-lite"/>
    </source>
</evidence>
<gene>
    <name evidence="2" type="ORF">PIB30_089468</name>
</gene>
<organism evidence="2 3">
    <name type="scientific">Stylosanthes scabra</name>
    <dbReference type="NCBI Taxonomy" id="79078"/>
    <lineage>
        <taxon>Eukaryota</taxon>
        <taxon>Viridiplantae</taxon>
        <taxon>Streptophyta</taxon>
        <taxon>Embryophyta</taxon>
        <taxon>Tracheophyta</taxon>
        <taxon>Spermatophyta</taxon>
        <taxon>Magnoliopsida</taxon>
        <taxon>eudicotyledons</taxon>
        <taxon>Gunneridae</taxon>
        <taxon>Pentapetalae</taxon>
        <taxon>rosids</taxon>
        <taxon>fabids</taxon>
        <taxon>Fabales</taxon>
        <taxon>Fabaceae</taxon>
        <taxon>Papilionoideae</taxon>
        <taxon>50 kb inversion clade</taxon>
        <taxon>dalbergioids sensu lato</taxon>
        <taxon>Dalbergieae</taxon>
        <taxon>Pterocarpus clade</taxon>
        <taxon>Stylosanthes</taxon>
    </lineage>
</organism>
<reference evidence="2 3" key="1">
    <citation type="journal article" date="2023" name="Plants (Basel)">
        <title>Bridging the Gap: Combining Genomics and Transcriptomics Approaches to Understand Stylosanthes scabra, an Orphan Legume from the Brazilian Caatinga.</title>
        <authorList>
            <person name="Ferreira-Neto J.R.C."/>
            <person name="da Silva M.D."/>
            <person name="Binneck E."/>
            <person name="de Melo N.F."/>
            <person name="da Silva R.H."/>
            <person name="de Melo A.L.T.M."/>
            <person name="Pandolfi V."/>
            <person name="Bustamante F.O."/>
            <person name="Brasileiro-Vidal A.C."/>
            <person name="Benko-Iseppon A.M."/>
        </authorList>
    </citation>
    <scope>NUCLEOTIDE SEQUENCE [LARGE SCALE GENOMIC DNA]</scope>
    <source>
        <tissue evidence="2">Leaves</tissue>
    </source>
</reference>
<protein>
    <submittedName>
        <fullName evidence="2">Uncharacterized protein</fullName>
    </submittedName>
</protein>
<dbReference type="EMBL" id="JASCZI010001675">
    <property type="protein sequence ID" value="MED6115334.1"/>
    <property type="molecule type" value="Genomic_DNA"/>
</dbReference>
<name>A0ABU6QUG4_9FABA</name>
<keyword evidence="3" id="KW-1185">Reference proteome</keyword>
<feature type="region of interest" description="Disordered" evidence="1">
    <location>
        <begin position="23"/>
        <end position="50"/>
    </location>
</feature>
<accession>A0ABU6QUG4</accession>
<evidence type="ECO:0000313" key="3">
    <source>
        <dbReference type="Proteomes" id="UP001341840"/>
    </source>
</evidence>
<dbReference type="Proteomes" id="UP001341840">
    <property type="component" value="Unassembled WGS sequence"/>
</dbReference>
<evidence type="ECO:0000313" key="2">
    <source>
        <dbReference type="EMBL" id="MED6115334.1"/>
    </source>
</evidence>
<sequence length="281" mass="32309">MDVSTSSKVNIIATPATSYKDSLLKPTGPTVDADNWAHEDIDEDTPNPEDRWYKEADDAAQEDKQFDPCPQILVSNEEFDEWCKPWCTALYVKVLGKRVSLGFMEQRLKRDWVKKVEMKETHYKKHARYREIYRRILGRTLPADFGTNLPAEFTFPWRWKNIIGGIFNPSVNPPVTFILREHNASLFILPSLNLTTSLFSTTKPMPPPTTNPNHRIDAAAASISVEECVWWLPIHPVFDGAAPFERRLKVLHCVTGLYSSSLLLHRRLHRRAQVVGWPSIR</sequence>
<comment type="caution">
    <text evidence="2">The sequence shown here is derived from an EMBL/GenBank/DDBJ whole genome shotgun (WGS) entry which is preliminary data.</text>
</comment>
<proteinExistence type="predicted"/>